<dbReference type="RefSeq" id="WP_212192922.1">
    <property type="nucleotide sequence ID" value="NZ_JAGTAR010000042.1"/>
</dbReference>
<gene>
    <name evidence="2" type="ORF">KDU71_20160</name>
</gene>
<accession>A0A941J1L7</accession>
<keyword evidence="3" id="KW-1185">Reference proteome</keyword>
<dbReference type="Proteomes" id="UP000679220">
    <property type="component" value="Unassembled WGS sequence"/>
</dbReference>
<evidence type="ECO:0000313" key="3">
    <source>
        <dbReference type="Proteomes" id="UP000679220"/>
    </source>
</evidence>
<reference evidence="2" key="2">
    <citation type="submission" date="2021-04" db="EMBL/GenBank/DDBJ databases">
        <authorList>
            <person name="Zhang T."/>
            <person name="Zhang Y."/>
            <person name="Lu D."/>
            <person name="Zuo D."/>
            <person name="Du Z."/>
        </authorList>
    </citation>
    <scope>NUCLEOTIDE SEQUENCE</scope>
    <source>
        <strain evidence="2">JR1</strain>
    </source>
</reference>
<dbReference type="EMBL" id="JAGTAR010000042">
    <property type="protein sequence ID" value="MBR8537897.1"/>
    <property type="molecule type" value="Genomic_DNA"/>
</dbReference>
<sequence>MANKKKNMDINADRFDELLAIAGYTYPRTDKELEIFESMYEDYDFELKDVRINPEEIISGSFEMKGKVIKLQDEEEQQDISEIRLAARKGSEEIPQSILDKMKSKHKDGDKQS</sequence>
<evidence type="ECO:0000256" key="1">
    <source>
        <dbReference type="SAM" id="MobiDB-lite"/>
    </source>
</evidence>
<feature type="region of interest" description="Disordered" evidence="1">
    <location>
        <begin position="87"/>
        <end position="113"/>
    </location>
</feature>
<evidence type="ECO:0000313" key="2">
    <source>
        <dbReference type="EMBL" id="MBR8537897.1"/>
    </source>
</evidence>
<name>A0A941J1L7_9BACT</name>
<proteinExistence type="predicted"/>
<comment type="caution">
    <text evidence="2">The sequence shown here is derived from an EMBL/GenBank/DDBJ whole genome shotgun (WGS) entry which is preliminary data.</text>
</comment>
<dbReference type="AlphaFoldDB" id="A0A941J1L7"/>
<organism evidence="2 3">
    <name type="scientific">Carboxylicivirga sediminis</name>
    <dbReference type="NCBI Taxonomy" id="2006564"/>
    <lineage>
        <taxon>Bacteria</taxon>
        <taxon>Pseudomonadati</taxon>
        <taxon>Bacteroidota</taxon>
        <taxon>Bacteroidia</taxon>
        <taxon>Marinilabiliales</taxon>
        <taxon>Marinilabiliaceae</taxon>
        <taxon>Carboxylicivirga</taxon>
    </lineage>
</organism>
<protein>
    <submittedName>
        <fullName evidence="2">Uncharacterized protein</fullName>
    </submittedName>
</protein>
<reference evidence="2" key="1">
    <citation type="journal article" date="2018" name="Int. J. Syst. Evol. Microbiol.">
        <title>Carboxylicivirga sediminis sp. nov., isolated from coastal sediment.</title>
        <authorList>
            <person name="Wang F.Q."/>
            <person name="Ren L.H."/>
            <person name="Zou R.J."/>
            <person name="Sun Y.Z."/>
            <person name="Liu X.J."/>
            <person name="Jiang F."/>
            <person name="Liu L.J."/>
        </authorList>
    </citation>
    <scope>NUCLEOTIDE SEQUENCE</scope>
    <source>
        <strain evidence="2">JR1</strain>
    </source>
</reference>